<name>A0A1H8V5U2_9RHOB</name>
<keyword evidence="3" id="KW-1185">Reference proteome</keyword>
<evidence type="ECO:0000313" key="2">
    <source>
        <dbReference type="EMBL" id="SEP10627.1"/>
    </source>
</evidence>
<reference evidence="2 3" key="1">
    <citation type="submission" date="2016-10" db="EMBL/GenBank/DDBJ databases">
        <authorList>
            <person name="de Groot N.N."/>
        </authorList>
    </citation>
    <scope>NUCLEOTIDE SEQUENCE [LARGE SCALE GENOMIC DNA]</scope>
    <source>
        <strain evidence="2 3">DSM 27842</strain>
    </source>
</reference>
<evidence type="ECO:0000256" key="1">
    <source>
        <dbReference type="SAM" id="MobiDB-lite"/>
    </source>
</evidence>
<proteinExistence type="predicted"/>
<accession>A0A1H8V5U2</accession>
<evidence type="ECO:0000313" key="3">
    <source>
        <dbReference type="Proteomes" id="UP000198893"/>
    </source>
</evidence>
<organism evidence="2 3">
    <name type="scientific">Salinihabitans flavidus</name>
    <dbReference type="NCBI Taxonomy" id="569882"/>
    <lineage>
        <taxon>Bacteria</taxon>
        <taxon>Pseudomonadati</taxon>
        <taxon>Pseudomonadota</taxon>
        <taxon>Alphaproteobacteria</taxon>
        <taxon>Rhodobacterales</taxon>
        <taxon>Roseobacteraceae</taxon>
        <taxon>Salinihabitans</taxon>
    </lineage>
</organism>
<dbReference type="AlphaFoldDB" id="A0A1H8V5U2"/>
<sequence>MLGIYAKTFFTAARSNAPAPKAAPPAPRPAHTKGTPA</sequence>
<gene>
    <name evidence="2" type="ORF">SAMN04490248_12537</name>
</gene>
<protein>
    <submittedName>
        <fullName evidence="2">Uncharacterized protein</fullName>
    </submittedName>
</protein>
<feature type="region of interest" description="Disordered" evidence="1">
    <location>
        <begin position="15"/>
        <end position="37"/>
    </location>
</feature>
<dbReference type="EMBL" id="FODS01000025">
    <property type="protein sequence ID" value="SEP10627.1"/>
    <property type="molecule type" value="Genomic_DNA"/>
</dbReference>
<dbReference type="Proteomes" id="UP000198893">
    <property type="component" value="Unassembled WGS sequence"/>
</dbReference>